<sequence length="81" mass="9738">MSSKKENRNKIMKLHFRNEELYRTGVITYEEYITNNHTLLLNLKRNIFTEEQTALLFNFSIIELEVDRFNFLISILKSVPN</sequence>
<evidence type="ECO:0000313" key="2">
    <source>
        <dbReference type="Proteomes" id="UP001210978"/>
    </source>
</evidence>
<dbReference type="RefSeq" id="WP_271148623.1">
    <property type="nucleotide sequence ID" value="NZ_CP115859.1"/>
</dbReference>
<protein>
    <submittedName>
        <fullName evidence="1">Uncharacterized protein</fullName>
    </submittedName>
</protein>
<reference evidence="1 2" key="1">
    <citation type="submission" date="2023-01" db="EMBL/GenBank/DDBJ databases">
        <title>Complete genome of Chryseobacterium camelliae VAN22-5A.</title>
        <authorList>
            <person name="Zong G."/>
            <person name="Cao G."/>
        </authorList>
    </citation>
    <scope>NUCLEOTIDE SEQUENCE [LARGE SCALE GENOMIC DNA]</scope>
    <source>
        <strain evidence="1 2">VAN22-5A</strain>
    </source>
</reference>
<evidence type="ECO:0000313" key="1">
    <source>
        <dbReference type="EMBL" id="WBV60287.1"/>
    </source>
</evidence>
<accession>A0ABY7QKU6</accession>
<organism evidence="1 2">
    <name type="scientific">Chryseobacterium camelliae</name>
    <dbReference type="NCBI Taxonomy" id="1265445"/>
    <lineage>
        <taxon>Bacteria</taxon>
        <taxon>Pseudomonadati</taxon>
        <taxon>Bacteroidota</taxon>
        <taxon>Flavobacteriia</taxon>
        <taxon>Flavobacteriales</taxon>
        <taxon>Weeksellaceae</taxon>
        <taxon>Chryseobacterium group</taxon>
        <taxon>Chryseobacterium</taxon>
    </lineage>
</organism>
<keyword evidence="2" id="KW-1185">Reference proteome</keyword>
<dbReference type="EMBL" id="CP115859">
    <property type="protein sequence ID" value="WBV60287.1"/>
    <property type="molecule type" value="Genomic_DNA"/>
</dbReference>
<proteinExistence type="predicted"/>
<dbReference type="Proteomes" id="UP001210978">
    <property type="component" value="Chromosome"/>
</dbReference>
<gene>
    <name evidence="1" type="ORF">PFY12_14760</name>
</gene>
<name>A0ABY7QKU6_9FLAO</name>